<evidence type="ECO:0000313" key="2">
    <source>
        <dbReference type="EMBL" id="KAG6441149.1"/>
    </source>
</evidence>
<name>A0A921YLK3_MANSE</name>
<evidence type="ECO:0000313" key="3">
    <source>
        <dbReference type="Proteomes" id="UP000791440"/>
    </source>
</evidence>
<evidence type="ECO:0000256" key="1">
    <source>
        <dbReference type="SAM" id="MobiDB-lite"/>
    </source>
</evidence>
<proteinExistence type="predicted"/>
<dbReference type="AlphaFoldDB" id="A0A921YLK3"/>
<feature type="region of interest" description="Disordered" evidence="1">
    <location>
        <begin position="403"/>
        <end position="435"/>
    </location>
</feature>
<gene>
    <name evidence="2" type="ORF">O3G_MSEX001669</name>
</gene>
<accession>A0A921YLK3</accession>
<organism evidence="2 3">
    <name type="scientific">Manduca sexta</name>
    <name type="common">Tobacco hawkmoth</name>
    <name type="synonym">Tobacco hornworm</name>
    <dbReference type="NCBI Taxonomy" id="7130"/>
    <lineage>
        <taxon>Eukaryota</taxon>
        <taxon>Metazoa</taxon>
        <taxon>Ecdysozoa</taxon>
        <taxon>Arthropoda</taxon>
        <taxon>Hexapoda</taxon>
        <taxon>Insecta</taxon>
        <taxon>Pterygota</taxon>
        <taxon>Neoptera</taxon>
        <taxon>Endopterygota</taxon>
        <taxon>Lepidoptera</taxon>
        <taxon>Glossata</taxon>
        <taxon>Ditrysia</taxon>
        <taxon>Bombycoidea</taxon>
        <taxon>Sphingidae</taxon>
        <taxon>Sphinginae</taxon>
        <taxon>Sphingini</taxon>
        <taxon>Manduca</taxon>
    </lineage>
</organism>
<reference evidence="2" key="1">
    <citation type="journal article" date="2016" name="Insect Biochem. Mol. Biol.">
        <title>Multifaceted biological insights from a draft genome sequence of the tobacco hornworm moth, Manduca sexta.</title>
        <authorList>
            <person name="Kanost M.R."/>
            <person name="Arrese E.L."/>
            <person name="Cao X."/>
            <person name="Chen Y.R."/>
            <person name="Chellapilla S."/>
            <person name="Goldsmith M.R."/>
            <person name="Grosse-Wilde E."/>
            <person name="Heckel D.G."/>
            <person name="Herndon N."/>
            <person name="Jiang H."/>
            <person name="Papanicolaou A."/>
            <person name="Qu J."/>
            <person name="Soulages J.L."/>
            <person name="Vogel H."/>
            <person name="Walters J."/>
            <person name="Waterhouse R.M."/>
            <person name="Ahn S.J."/>
            <person name="Almeida F.C."/>
            <person name="An C."/>
            <person name="Aqrawi P."/>
            <person name="Bretschneider A."/>
            <person name="Bryant W.B."/>
            <person name="Bucks S."/>
            <person name="Chao H."/>
            <person name="Chevignon G."/>
            <person name="Christen J.M."/>
            <person name="Clarke D.F."/>
            <person name="Dittmer N.T."/>
            <person name="Ferguson L.C.F."/>
            <person name="Garavelou S."/>
            <person name="Gordon K.H.J."/>
            <person name="Gunaratna R.T."/>
            <person name="Han Y."/>
            <person name="Hauser F."/>
            <person name="He Y."/>
            <person name="Heidel-Fischer H."/>
            <person name="Hirsh A."/>
            <person name="Hu Y."/>
            <person name="Jiang H."/>
            <person name="Kalra D."/>
            <person name="Klinner C."/>
            <person name="Konig C."/>
            <person name="Kovar C."/>
            <person name="Kroll A.R."/>
            <person name="Kuwar S.S."/>
            <person name="Lee S.L."/>
            <person name="Lehman R."/>
            <person name="Li K."/>
            <person name="Li Z."/>
            <person name="Liang H."/>
            <person name="Lovelace S."/>
            <person name="Lu Z."/>
            <person name="Mansfield J.H."/>
            <person name="McCulloch K.J."/>
            <person name="Mathew T."/>
            <person name="Morton B."/>
            <person name="Muzny D.M."/>
            <person name="Neunemann D."/>
            <person name="Ongeri F."/>
            <person name="Pauchet Y."/>
            <person name="Pu L.L."/>
            <person name="Pyrousis I."/>
            <person name="Rao X.J."/>
            <person name="Redding A."/>
            <person name="Roesel C."/>
            <person name="Sanchez-Gracia A."/>
            <person name="Schaack S."/>
            <person name="Shukla A."/>
            <person name="Tetreau G."/>
            <person name="Wang Y."/>
            <person name="Xiong G.H."/>
            <person name="Traut W."/>
            <person name="Walsh T.K."/>
            <person name="Worley K.C."/>
            <person name="Wu D."/>
            <person name="Wu W."/>
            <person name="Wu Y.Q."/>
            <person name="Zhang X."/>
            <person name="Zou Z."/>
            <person name="Zucker H."/>
            <person name="Briscoe A.D."/>
            <person name="Burmester T."/>
            <person name="Clem R.J."/>
            <person name="Feyereisen R."/>
            <person name="Grimmelikhuijzen C.J.P."/>
            <person name="Hamodrakas S.J."/>
            <person name="Hansson B.S."/>
            <person name="Huguet E."/>
            <person name="Jermiin L.S."/>
            <person name="Lan Q."/>
            <person name="Lehman H.K."/>
            <person name="Lorenzen M."/>
            <person name="Merzendorfer H."/>
            <person name="Michalopoulos I."/>
            <person name="Morton D.B."/>
            <person name="Muthukrishnan S."/>
            <person name="Oakeshott J.G."/>
            <person name="Palmer W."/>
            <person name="Park Y."/>
            <person name="Passarelli A.L."/>
            <person name="Rozas J."/>
            <person name="Schwartz L.M."/>
            <person name="Smith W."/>
            <person name="Southgate A."/>
            <person name="Vilcinskas A."/>
            <person name="Vogt R."/>
            <person name="Wang P."/>
            <person name="Werren J."/>
            <person name="Yu X.Q."/>
            <person name="Zhou J.J."/>
            <person name="Brown S.J."/>
            <person name="Scherer S.E."/>
            <person name="Richards S."/>
            <person name="Blissard G.W."/>
        </authorList>
    </citation>
    <scope>NUCLEOTIDE SEQUENCE</scope>
</reference>
<dbReference type="Proteomes" id="UP000791440">
    <property type="component" value="Unassembled WGS sequence"/>
</dbReference>
<reference evidence="2" key="2">
    <citation type="submission" date="2020-12" db="EMBL/GenBank/DDBJ databases">
        <authorList>
            <person name="Kanost M."/>
        </authorList>
    </citation>
    <scope>NUCLEOTIDE SEQUENCE</scope>
</reference>
<protein>
    <submittedName>
        <fullName evidence="2">Uncharacterized protein</fullName>
    </submittedName>
</protein>
<dbReference type="EMBL" id="JH668284">
    <property type="protein sequence ID" value="KAG6441149.1"/>
    <property type="molecule type" value="Genomic_DNA"/>
</dbReference>
<keyword evidence="3" id="KW-1185">Reference proteome</keyword>
<sequence>MTDWLTRKAEAEREWFKQEHERQFGKPPTSDQDVALSKVVAKLERLSRKKVCERKHFVPKVELPPPLAYVAWDAPLALHCVCPTGDCSCSCKGNTLLPRKRLPIIPRYNWWGVRPVLCKLHIVKRPKPAGDLARNFAEAAKKESEFYKSKQGREILTERGPEFCLSGCLKFYITNKKIQKDFVKVIAEMKKKMVTVDAPAEVQEVQDTKKERMDGWKDRICDQFRCTVSTQSQVDGDGEFIIGDYSHLLFGMPEEEFLCDIEGAELNVASYKGPVCAPRGSVFLGVVKTADKLFHITDIKQRISQVKKDLITSIFEIQERHLSKASQYECKDLPIEVPEGVCESLADVRRKRREKECLEKNKIPVEEKVQTQDATCYCKFRYKQVPKDIVKLKKEIELPQAASPVKTASVTAPAPMPLPSKSNLKPPEETPCPPCVNKVRSKIKENKSLSDAGKRVKIDLSQTGKGSKEKVEVGKQTSFIGSLKVSYGESTNFENNNINTGTPGGGKKLGVRFSKEVATDIVPEFYGHFDAEFDIVSQESSISQMDNIVEPFKDQDNQTSVELINKVMKDASVLSEPEKKLVHKTISTVRSVELVILRPNAECAKGNISTCTSNTRVSSCTPCKQEESTKPFTGNENTVSPDKFKTQLQDALKASNELNLKDDLKIPDNKKEDNFSKLTNTTQNMKDKSEIETESIGKNHQKMRNLKNYKQMEILKRKSKAQEKLVQPI</sequence>
<feature type="region of interest" description="Disordered" evidence="1">
    <location>
        <begin position="683"/>
        <end position="704"/>
    </location>
</feature>
<feature type="compositionally biased region" description="Basic and acidic residues" evidence="1">
    <location>
        <begin position="685"/>
        <end position="697"/>
    </location>
</feature>
<comment type="caution">
    <text evidence="2">The sequence shown here is derived from an EMBL/GenBank/DDBJ whole genome shotgun (WGS) entry which is preliminary data.</text>
</comment>